<organism evidence="1 2">
    <name type="scientific">Hericium alpestre</name>
    <dbReference type="NCBI Taxonomy" id="135208"/>
    <lineage>
        <taxon>Eukaryota</taxon>
        <taxon>Fungi</taxon>
        <taxon>Dikarya</taxon>
        <taxon>Basidiomycota</taxon>
        <taxon>Agaricomycotina</taxon>
        <taxon>Agaricomycetes</taxon>
        <taxon>Russulales</taxon>
        <taxon>Hericiaceae</taxon>
        <taxon>Hericium</taxon>
    </lineage>
</organism>
<keyword evidence="2" id="KW-1185">Reference proteome</keyword>
<dbReference type="Proteomes" id="UP000298061">
    <property type="component" value="Unassembled WGS sequence"/>
</dbReference>
<sequence length="126" mass="13555">MPSSVQHGQFLNKKGCAEAGEHRRGACIPRRAGPQRDPGLACGQLDLGGLTVEQVSSAFDAQFSAFTHTRYSIPAMLKGHLDSVYPTTMCPMHPSWQLIVMLPKGVMPVSNLMGNASHIISGLLHC</sequence>
<reference evidence="1 2" key="1">
    <citation type="submission" date="2019-02" db="EMBL/GenBank/DDBJ databases">
        <title>Genome sequencing of the rare red list fungi Hericium alpestre (H. flagellum).</title>
        <authorList>
            <person name="Buettner E."/>
            <person name="Kellner H."/>
        </authorList>
    </citation>
    <scope>NUCLEOTIDE SEQUENCE [LARGE SCALE GENOMIC DNA]</scope>
    <source>
        <strain evidence="1 2">DSM 108284</strain>
    </source>
</reference>
<evidence type="ECO:0000313" key="2">
    <source>
        <dbReference type="Proteomes" id="UP000298061"/>
    </source>
</evidence>
<name>A0A4Z0A0N5_9AGAM</name>
<comment type="caution">
    <text evidence="1">The sequence shown here is derived from an EMBL/GenBank/DDBJ whole genome shotgun (WGS) entry which is preliminary data.</text>
</comment>
<proteinExistence type="predicted"/>
<dbReference type="AlphaFoldDB" id="A0A4Z0A0N5"/>
<accession>A0A4Z0A0N5</accession>
<evidence type="ECO:0000313" key="1">
    <source>
        <dbReference type="EMBL" id="TFY79883.1"/>
    </source>
</evidence>
<dbReference type="EMBL" id="SFCI01000424">
    <property type="protein sequence ID" value="TFY79883.1"/>
    <property type="molecule type" value="Genomic_DNA"/>
</dbReference>
<protein>
    <submittedName>
        <fullName evidence="1">Uncharacterized protein</fullName>
    </submittedName>
</protein>
<gene>
    <name evidence="1" type="ORF">EWM64_g4127</name>
</gene>